<proteinExistence type="predicted"/>
<evidence type="ECO:0000256" key="1">
    <source>
        <dbReference type="ARBA" id="ARBA00023125"/>
    </source>
</evidence>
<name>A0A644W6A3_9ZZZZ</name>
<keyword evidence="1" id="KW-0238">DNA-binding</keyword>
<sequence>MKLAKDSTTEEKILISAEKLFYERGYAMTHTTDIARLAGCNQALVHYYFRSKERLFDLFFENKVRLFINVFLTEGNDESNFQAKIAKKIKAHFDILKANPRLPFLLFNEISTNQKKLEKIRENLGVIPSLLIQNLDKELDDLYKKGEIRQISAVDLMLSIISLNAVMFIADPIVRIMTNCNDEEFSSMLEKRREDNVKTILARLQPCPLPQG</sequence>
<reference evidence="3" key="1">
    <citation type="submission" date="2019-08" db="EMBL/GenBank/DDBJ databases">
        <authorList>
            <person name="Kucharzyk K."/>
            <person name="Murdoch R.W."/>
            <person name="Higgins S."/>
            <person name="Loffler F."/>
        </authorList>
    </citation>
    <scope>NUCLEOTIDE SEQUENCE</scope>
</reference>
<dbReference type="AlphaFoldDB" id="A0A644W6A3"/>
<evidence type="ECO:0000313" key="3">
    <source>
        <dbReference type="EMBL" id="MPL99036.1"/>
    </source>
</evidence>
<dbReference type="InterPro" id="IPR050109">
    <property type="entry name" value="HTH-type_TetR-like_transc_reg"/>
</dbReference>
<comment type="caution">
    <text evidence="3">The sequence shown here is derived from an EMBL/GenBank/DDBJ whole genome shotgun (WGS) entry which is preliminary data.</text>
</comment>
<dbReference type="SUPFAM" id="SSF48498">
    <property type="entry name" value="Tetracyclin repressor-like, C-terminal domain"/>
    <property type="match status" value="1"/>
</dbReference>
<dbReference type="GO" id="GO:0003677">
    <property type="term" value="F:DNA binding"/>
    <property type="evidence" value="ECO:0007669"/>
    <property type="project" value="UniProtKB-KW"/>
</dbReference>
<accession>A0A644W6A3</accession>
<dbReference type="Pfam" id="PF00440">
    <property type="entry name" value="TetR_N"/>
    <property type="match status" value="1"/>
</dbReference>
<dbReference type="PANTHER" id="PTHR30328:SF54">
    <property type="entry name" value="HTH-TYPE TRANSCRIPTIONAL REPRESSOR SCO4008"/>
    <property type="match status" value="1"/>
</dbReference>
<organism evidence="3">
    <name type="scientific">bioreactor metagenome</name>
    <dbReference type="NCBI Taxonomy" id="1076179"/>
    <lineage>
        <taxon>unclassified sequences</taxon>
        <taxon>metagenomes</taxon>
        <taxon>ecological metagenomes</taxon>
    </lineage>
</organism>
<dbReference type="InterPro" id="IPR001647">
    <property type="entry name" value="HTH_TetR"/>
</dbReference>
<evidence type="ECO:0000259" key="2">
    <source>
        <dbReference type="PROSITE" id="PS50977"/>
    </source>
</evidence>
<gene>
    <name evidence="3" type="ORF">SDC9_45250</name>
</gene>
<dbReference type="EMBL" id="VSSQ01000642">
    <property type="protein sequence ID" value="MPL99036.1"/>
    <property type="molecule type" value="Genomic_DNA"/>
</dbReference>
<dbReference type="PROSITE" id="PS50977">
    <property type="entry name" value="HTH_TETR_2"/>
    <property type="match status" value="1"/>
</dbReference>
<dbReference type="PANTHER" id="PTHR30328">
    <property type="entry name" value="TRANSCRIPTIONAL REPRESSOR"/>
    <property type="match status" value="1"/>
</dbReference>
<protein>
    <recommendedName>
        <fullName evidence="2">HTH tetR-type domain-containing protein</fullName>
    </recommendedName>
</protein>
<dbReference type="InterPro" id="IPR009057">
    <property type="entry name" value="Homeodomain-like_sf"/>
</dbReference>
<dbReference type="SUPFAM" id="SSF46689">
    <property type="entry name" value="Homeodomain-like"/>
    <property type="match status" value="1"/>
</dbReference>
<dbReference type="PRINTS" id="PR00455">
    <property type="entry name" value="HTHTETR"/>
</dbReference>
<dbReference type="InterPro" id="IPR036271">
    <property type="entry name" value="Tet_transcr_reg_TetR-rel_C_sf"/>
</dbReference>
<feature type="domain" description="HTH tetR-type" evidence="2">
    <location>
        <begin position="7"/>
        <end position="67"/>
    </location>
</feature>
<dbReference type="Gene3D" id="1.10.357.10">
    <property type="entry name" value="Tetracycline Repressor, domain 2"/>
    <property type="match status" value="1"/>
</dbReference>